<protein>
    <submittedName>
        <fullName evidence="5">60S ribosomal protein L7, putative</fullName>
    </submittedName>
</protein>
<dbReference type="eggNOG" id="KOG3184">
    <property type="taxonomic scope" value="Eukaryota"/>
</dbReference>
<evidence type="ECO:0000256" key="1">
    <source>
        <dbReference type="ARBA" id="ARBA00007594"/>
    </source>
</evidence>
<dbReference type="PANTHER" id="PTHR11524:SF16">
    <property type="entry name" value="LARGE RIBOSOMAL SUBUNIT PROTEIN UL30"/>
    <property type="match status" value="1"/>
</dbReference>
<dbReference type="GO" id="GO:0022625">
    <property type="term" value="C:cytosolic large ribosomal subunit"/>
    <property type="evidence" value="ECO:0007669"/>
    <property type="project" value="TreeGrafter"/>
</dbReference>
<dbReference type="PROSITE" id="PS00634">
    <property type="entry name" value="RIBOSOMAL_L30"/>
    <property type="match status" value="1"/>
</dbReference>
<dbReference type="CDD" id="cd01657">
    <property type="entry name" value="Ribosomal_L7_archeal_euk"/>
    <property type="match status" value="1"/>
</dbReference>
<accession>B0EB80</accession>
<dbReference type="SUPFAM" id="SSF50182">
    <property type="entry name" value="Sm-like ribonucleoproteins"/>
    <property type="match status" value="1"/>
</dbReference>
<keyword evidence="6" id="KW-1185">Reference proteome</keyword>
<dbReference type="InterPro" id="IPR016082">
    <property type="entry name" value="Ribosomal_uL30_ferredoxin-like"/>
</dbReference>
<dbReference type="InterPro" id="IPR035808">
    <property type="entry name" value="Ribosomal_uL30_euk_arc"/>
</dbReference>
<gene>
    <name evidence="5" type="ORF">EDI_259620</name>
</gene>
<keyword evidence="2 5" id="KW-0689">Ribosomal protein</keyword>
<evidence type="ECO:0000259" key="4">
    <source>
        <dbReference type="SMART" id="SM00651"/>
    </source>
</evidence>
<proteinExistence type="inferred from homology"/>
<dbReference type="Pfam" id="PF00327">
    <property type="entry name" value="Ribosomal_L30"/>
    <property type="match status" value="1"/>
</dbReference>
<dbReference type="Pfam" id="PF01423">
    <property type="entry name" value="LSM"/>
    <property type="match status" value="1"/>
</dbReference>
<dbReference type="InterPro" id="IPR001163">
    <property type="entry name" value="Sm_dom_euk/arc"/>
</dbReference>
<dbReference type="SUPFAM" id="SSF55129">
    <property type="entry name" value="Ribosomal protein L30p/L7e"/>
    <property type="match status" value="1"/>
</dbReference>
<dbReference type="GO" id="GO:0003723">
    <property type="term" value="F:RNA binding"/>
    <property type="evidence" value="ECO:0007669"/>
    <property type="project" value="TreeGrafter"/>
</dbReference>
<dbReference type="OrthoDB" id="28644at2759"/>
<evidence type="ECO:0000313" key="6">
    <source>
        <dbReference type="Proteomes" id="UP000008076"/>
    </source>
</evidence>
<dbReference type="EMBL" id="DS548567">
    <property type="protein sequence ID" value="EDR28228.1"/>
    <property type="molecule type" value="Genomic_DNA"/>
</dbReference>
<keyword evidence="3" id="KW-0687">Ribonucleoprotein</keyword>
<dbReference type="KEGG" id="edi:EDI_259620"/>
<reference evidence="6" key="1">
    <citation type="submission" date="2007-12" db="EMBL/GenBank/DDBJ databases">
        <title>Annotation of Entamoeba dispar SAW760.</title>
        <authorList>
            <person name="Lorenzi H."/>
            <person name="Inman J."/>
            <person name="Schobel S."/>
            <person name="Amedeo P."/>
            <person name="Caler E."/>
        </authorList>
    </citation>
    <scope>NUCLEOTIDE SEQUENCE [LARGE SCALE GENOMIC DNA]</scope>
    <source>
        <strain evidence="6">ATCC PRA-260 / SAW760</strain>
    </source>
</reference>
<dbReference type="Gene3D" id="2.30.30.100">
    <property type="match status" value="1"/>
</dbReference>
<dbReference type="VEuPathDB" id="AmoebaDB:EDI_259620"/>
<evidence type="ECO:0000256" key="2">
    <source>
        <dbReference type="ARBA" id="ARBA00022980"/>
    </source>
</evidence>
<evidence type="ECO:0000256" key="3">
    <source>
        <dbReference type="ARBA" id="ARBA00023274"/>
    </source>
</evidence>
<sequence>MSKYNRYTTLSDLGSYIEKEVIVQFNDGKEIEGVLQNYDDRFNLFLTNATQHINENEPSVSIKTTRKLGDVFCKGSSVLEELINFWVFKGLLEMSAKVATAVQREACTKTVCPCKARCQAFRAEVIKRTIKNHKDIEATKKAIYLAKKKAEINGDLYAEADPKLIVAIRIRGINGVSPKIKKILKLLRLRQINNAVFIKANASTIKMLRLVDPYVTYGYPTLETVQKLIYKRGALKIHGNRMPITSNCMIKKALGDKDIVCADDLIHEIYTVGKHFKEVNNKLAPFKLNGAKIAEKNKKIHFILGGGFGNRELLINKLIAKMN</sequence>
<dbReference type="InterPro" id="IPR010920">
    <property type="entry name" value="LSM_dom_sf"/>
</dbReference>
<dbReference type="SMART" id="SM00651">
    <property type="entry name" value="Sm"/>
    <property type="match status" value="1"/>
</dbReference>
<dbReference type="AlphaFoldDB" id="B0EB80"/>
<evidence type="ECO:0000313" key="5">
    <source>
        <dbReference type="EMBL" id="EDR28228.1"/>
    </source>
</evidence>
<dbReference type="FunFam" id="3.30.1390.20:FF:000004">
    <property type="entry name" value="60S ribosomal protein L7"/>
    <property type="match status" value="1"/>
</dbReference>
<dbReference type="PANTHER" id="PTHR11524">
    <property type="entry name" value="60S RIBOSOMAL PROTEIN L7"/>
    <property type="match status" value="1"/>
</dbReference>
<dbReference type="RefSeq" id="XP_001735580.1">
    <property type="nucleotide sequence ID" value="XM_001735528.1"/>
</dbReference>
<dbReference type="Gene3D" id="3.30.1390.20">
    <property type="entry name" value="Ribosomal protein L30, ferredoxin-like fold domain"/>
    <property type="match status" value="1"/>
</dbReference>
<feature type="domain" description="Sm" evidence="4">
    <location>
        <begin position="11"/>
        <end position="83"/>
    </location>
</feature>
<dbReference type="InterPro" id="IPR039699">
    <property type="entry name" value="Ribosomal_uL30"/>
</dbReference>
<dbReference type="InterPro" id="IPR018038">
    <property type="entry name" value="Ribosomal_uL30_CS"/>
</dbReference>
<dbReference type="GO" id="GO:0000463">
    <property type="term" value="P:maturation of LSU-rRNA from tricistronic rRNA transcript (SSU-rRNA, 5.8S rRNA, LSU-rRNA)"/>
    <property type="evidence" value="ECO:0007669"/>
    <property type="project" value="TreeGrafter"/>
</dbReference>
<dbReference type="Proteomes" id="UP000008076">
    <property type="component" value="Unassembled WGS sequence"/>
</dbReference>
<dbReference type="GeneID" id="5880536"/>
<comment type="similarity">
    <text evidence="1">Belongs to the universal ribosomal protein uL30 family.</text>
</comment>
<name>B0EB80_ENTDS</name>
<organism evidence="6">
    <name type="scientific">Entamoeba dispar (strain ATCC PRA-260 / SAW760)</name>
    <dbReference type="NCBI Taxonomy" id="370354"/>
    <lineage>
        <taxon>Eukaryota</taxon>
        <taxon>Amoebozoa</taxon>
        <taxon>Evosea</taxon>
        <taxon>Archamoebae</taxon>
        <taxon>Mastigamoebida</taxon>
        <taxon>Entamoebidae</taxon>
        <taxon>Entamoeba</taxon>
    </lineage>
</organism>
<dbReference type="GO" id="GO:0003735">
    <property type="term" value="F:structural constituent of ribosome"/>
    <property type="evidence" value="ECO:0007669"/>
    <property type="project" value="TreeGrafter"/>
</dbReference>
<dbReference type="InterPro" id="IPR036919">
    <property type="entry name" value="Ribo_uL30_ferredoxin-like_sf"/>
</dbReference>